<dbReference type="EMBL" id="RAVZ01000041">
    <property type="protein sequence ID" value="RKG91693.1"/>
    <property type="molecule type" value="Genomic_DNA"/>
</dbReference>
<keyword evidence="3" id="KW-1185">Reference proteome</keyword>
<dbReference type="GO" id="GO:0006979">
    <property type="term" value="P:response to oxidative stress"/>
    <property type="evidence" value="ECO:0007669"/>
    <property type="project" value="InterPro"/>
</dbReference>
<proteinExistence type="inferred from homology"/>
<accession>A0A3A8JPX8</accession>
<dbReference type="AlphaFoldDB" id="A0A3A8JPX8"/>
<reference evidence="3" key="1">
    <citation type="submission" date="2018-09" db="EMBL/GenBank/DDBJ databases">
        <authorList>
            <person name="Livingstone P.G."/>
            <person name="Whitworth D.E."/>
        </authorList>
    </citation>
    <scope>NUCLEOTIDE SEQUENCE [LARGE SCALE GENOMIC DNA]</scope>
    <source>
        <strain evidence="3">CA054A</strain>
    </source>
</reference>
<evidence type="ECO:0000313" key="3">
    <source>
        <dbReference type="Proteomes" id="UP000268094"/>
    </source>
</evidence>
<dbReference type="InterPro" id="IPR003718">
    <property type="entry name" value="OsmC/Ohr_fam"/>
</dbReference>
<dbReference type="Gene3D" id="2.20.25.10">
    <property type="match status" value="1"/>
</dbReference>
<dbReference type="OrthoDB" id="9797508at2"/>
<dbReference type="Pfam" id="PF02566">
    <property type="entry name" value="OsmC"/>
    <property type="match status" value="1"/>
</dbReference>
<dbReference type="PANTHER" id="PTHR33797:SF2">
    <property type="entry name" value="ORGANIC HYDROPEROXIDE RESISTANCE PROTEIN-LIKE"/>
    <property type="match status" value="1"/>
</dbReference>
<comment type="similarity">
    <text evidence="1">Belongs to the OsmC/Ohr family.</text>
</comment>
<dbReference type="InterPro" id="IPR036102">
    <property type="entry name" value="OsmC/Ohrsf"/>
</dbReference>
<dbReference type="InterPro" id="IPR015946">
    <property type="entry name" value="KH_dom-like_a/b"/>
</dbReference>
<dbReference type="Proteomes" id="UP000268094">
    <property type="component" value="Unassembled WGS sequence"/>
</dbReference>
<organism evidence="2 3">
    <name type="scientific">Corallococcus terminator</name>
    <dbReference type="NCBI Taxonomy" id="2316733"/>
    <lineage>
        <taxon>Bacteria</taxon>
        <taxon>Pseudomonadati</taxon>
        <taxon>Myxococcota</taxon>
        <taxon>Myxococcia</taxon>
        <taxon>Myxococcales</taxon>
        <taxon>Cystobacterineae</taxon>
        <taxon>Myxococcaceae</taxon>
        <taxon>Corallococcus</taxon>
    </lineage>
</organism>
<comment type="caution">
    <text evidence="2">The sequence shown here is derived from an EMBL/GenBank/DDBJ whole genome shotgun (WGS) entry which is preliminary data.</text>
</comment>
<dbReference type="NCBIfam" id="TIGR03561">
    <property type="entry name" value="organ_hyd_perox"/>
    <property type="match status" value="1"/>
</dbReference>
<evidence type="ECO:0000256" key="1">
    <source>
        <dbReference type="ARBA" id="ARBA00007378"/>
    </source>
</evidence>
<protein>
    <submittedName>
        <fullName evidence="2">Organic hydroperoxide resistance protein</fullName>
    </submittedName>
</protein>
<dbReference type="SUPFAM" id="SSF82784">
    <property type="entry name" value="OsmC-like"/>
    <property type="match status" value="1"/>
</dbReference>
<gene>
    <name evidence="2" type="ORF">D7V88_08925</name>
</gene>
<dbReference type="InterPro" id="IPR019953">
    <property type="entry name" value="OHR"/>
</dbReference>
<dbReference type="RefSeq" id="WP_120540184.1">
    <property type="nucleotide sequence ID" value="NZ_RAVZ01000041.1"/>
</dbReference>
<evidence type="ECO:0000313" key="2">
    <source>
        <dbReference type="EMBL" id="RKG91693.1"/>
    </source>
</evidence>
<sequence length="148" mass="15442">MAQVTIAEKLYSTTATTHGGRNGRISLNDSPLDNLELAMPKTLGGSGKTTATNPEQLFAAGFSSCFESALRLVAGKMGKKLDEKAGVKATVTIGKTPEGGFGLAVELQGILPGIPHEEAQKLMEAAHQVCPYSNATRGNIEVKVSVAE</sequence>
<name>A0A3A8JPX8_9BACT</name>
<dbReference type="Gene3D" id="3.30.300.20">
    <property type="match status" value="1"/>
</dbReference>
<dbReference type="PANTHER" id="PTHR33797">
    <property type="entry name" value="ORGANIC HYDROPEROXIDE RESISTANCE PROTEIN-LIKE"/>
    <property type="match status" value="1"/>
</dbReference>